<dbReference type="InterPro" id="IPR002324">
    <property type="entry name" value="Cyt_c_ID"/>
</dbReference>
<keyword evidence="8" id="KW-0732">Signal</keyword>
<organism evidence="10 11">
    <name type="scientific">Hymenobacter bucti</name>
    <dbReference type="NCBI Taxonomy" id="1844114"/>
    <lineage>
        <taxon>Bacteria</taxon>
        <taxon>Pseudomonadati</taxon>
        <taxon>Bacteroidota</taxon>
        <taxon>Cytophagia</taxon>
        <taxon>Cytophagales</taxon>
        <taxon>Hymenobacteraceae</taxon>
        <taxon>Hymenobacter</taxon>
    </lineage>
</organism>
<keyword evidence="4" id="KW-0249">Electron transport</keyword>
<keyword evidence="3 6" id="KW-0479">Metal-binding</keyword>
<name>A0ABW4QSS0_9BACT</name>
<accession>A0ABW4QSS0</accession>
<feature type="signal peptide" evidence="8">
    <location>
        <begin position="1"/>
        <end position="15"/>
    </location>
</feature>
<evidence type="ECO:0000313" key="10">
    <source>
        <dbReference type="EMBL" id="MFD1872626.1"/>
    </source>
</evidence>
<evidence type="ECO:0000256" key="2">
    <source>
        <dbReference type="ARBA" id="ARBA00022617"/>
    </source>
</evidence>
<dbReference type="Proteomes" id="UP001597197">
    <property type="component" value="Unassembled WGS sequence"/>
</dbReference>
<keyword evidence="5 6" id="KW-0408">Iron</keyword>
<keyword evidence="2 6" id="KW-0349">Heme</keyword>
<dbReference type="PRINTS" id="PR00606">
    <property type="entry name" value="CYTCHROMECID"/>
</dbReference>
<evidence type="ECO:0000256" key="5">
    <source>
        <dbReference type="ARBA" id="ARBA00023004"/>
    </source>
</evidence>
<dbReference type="Pfam" id="PF00034">
    <property type="entry name" value="Cytochrom_C"/>
    <property type="match status" value="1"/>
</dbReference>
<dbReference type="InterPro" id="IPR009056">
    <property type="entry name" value="Cyt_c-like_dom"/>
</dbReference>
<reference evidence="11" key="1">
    <citation type="journal article" date="2019" name="Int. J. Syst. Evol. Microbiol.">
        <title>The Global Catalogue of Microorganisms (GCM) 10K type strain sequencing project: providing services to taxonomists for standard genome sequencing and annotation.</title>
        <authorList>
            <consortium name="The Broad Institute Genomics Platform"/>
            <consortium name="The Broad Institute Genome Sequencing Center for Infectious Disease"/>
            <person name="Wu L."/>
            <person name="Ma J."/>
        </authorList>
    </citation>
    <scope>NUCLEOTIDE SEQUENCE [LARGE SCALE GENOMIC DNA]</scope>
    <source>
        <strain evidence="11">CGMCC 1.15795</strain>
    </source>
</reference>
<protein>
    <submittedName>
        <fullName evidence="10">C-type cytochrome</fullName>
    </submittedName>
</protein>
<keyword evidence="1" id="KW-0813">Transport</keyword>
<dbReference type="PROSITE" id="PS51007">
    <property type="entry name" value="CYTC"/>
    <property type="match status" value="1"/>
</dbReference>
<evidence type="ECO:0000256" key="1">
    <source>
        <dbReference type="ARBA" id="ARBA00022448"/>
    </source>
</evidence>
<gene>
    <name evidence="10" type="ORF">ACFSDX_09305</name>
</gene>
<dbReference type="SUPFAM" id="SSF46626">
    <property type="entry name" value="Cytochrome c"/>
    <property type="match status" value="1"/>
</dbReference>
<evidence type="ECO:0000256" key="4">
    <source>
        <dbReference type="ARBA" id="ARBA00022982"/>
    </source>
</evidence>
<sequence length="166" mass="17397">MKKVLLLLSCCATLAACTSTPEKKAEMTATERANSQENPEAKDAPTPLTQDSAAGTRLSAVDHQMQVDTNASKIGTAPVGKPAGKGAQLVAASDCGSCHREREKLLGPAYHDVALKYPSTDANVAMLAKKVISGGKGNWGDIAMTPHAGLSESDSKEMIRYVLSLK</sequence>
<dbReference type="InterPro" id="IPR036909">
    <property type="entry name" value="Cyt_c-like_dom_sf"/>
</dbReference>
<proteinExistence type="predicted"/>
<evidence type="ECO:0000256" key="7">
    <source>
        <dbReference type="SAM" id="MobiDB-lite"/>
    </source>
</evidence>
<dbReference type="Gene3D" id="1.10.760.10">
    <property type="entry name" value="Cytochrome c-like domain"/>
    <property type="match status" value="1"/>
</dbReference>
<feature type="chain" id="PRO_5047502274" evidence="8">
    <location>
        <begin position="16"/>
        <end position="166"/>
    </location>
</feature>
<evidence type="ECO:0000256" key="3">
    <source>
        <dbReference type="ARBA" id="ARBA00022723"/>
    </source>
</evidence>
<evidence type="ECO:0000256" key="6">
    <source>
        <dbReference type="PROSITE-ProRule" id="PRU00433"/>
    </source>
</evidence>
<feature type="region of interest" description="Disordered" evidence="7">
    <location>
        <begin position="27"/>
        <end position="51"/>
    </location>
</feature>
<evidence type="ECO:0000313" key="11">
    <source>
        <dbReference type="Proteomes" id="UP001597197"/>
    </source>
</evidence>
<evidence type="ECO:0000259" key="9">
    <source>
        <dbReference type="PROSITE" id="PS51007"/>
    </source>
</evidence>
<comment type="caution">
    <text evidence="10">The sequence shown here is derived from an EMBL/GenBank/DDBJ whole genome shotgun (WGS) entry which is preliminary data.</text>
</comment>
<evidence type="ECO:0000256" key="8">
    <source>
        <dbReference type="SAM" id="SignalP"/>
    </source>
</evidence>
<keyword evidence="11" id="KW-1185">Reference proteome</keyword>
<dbReference type="EMBL" id="JBHUFD010000003">
    <property type="protein sequence ID" value="MFD1872626.1"/>
    <property type="molecule type" value="Genomic_DNA"/>
</dbReference>
<dbReference type="RefSeq" id="WP_382313068.1">
    <property type="nucleotide sequence ID" value="NZ_JBHUFD010000003.1"/>
</dbReference>
<dbReference type="PROSITE" id="PS51257">
    <property type="entry name" value="PROKAR_LIPOPROTEIN"/>
    <property type="match status" value="1"/>
</dbReference>
<feature type="domain" description="Cytochrome c" evidence="9">
    <location>
        <begin position="81"/>
        <end position="166"/>
    </location>
</feature>